<reference evidence="1 2" key="1">
    <citation type="journal article" date="2021" name="BMC Genomics">
        <title>Datura genome reveals duplications of psychoactive alkaloid biosynthetic genes and high mutation rate following tissue culture.</title>
        <authorList>
            <person name="Rajewski A."/>
            <person name="Carter-House D."/>
            <person name="Stajich J."/>
            <person name="Litt A."/>
        </authorList>
    </citation>
    <scope>NUCLEOTIDE SEQUENCE [LARGE SCALE GENOMIC DNA]</scope>
    <source>
        <strain evidence="1">AR-01</strain>
    </source>
</reference>
<name>A0ABS8VJD9_DATST</name>
<protein>
    <submittedName>
        <fullName evidence="1">Beta-glucosidase-like sfr2</fullName>
    </submittedName>
</protein>
<comment type="caution">
    <text evidence="1">The sequence shown here is derived from an EMBL/GenBank/DDBJ whole genome shotgun (WGS) entry which is preliminary data.</text>
</comment>
<proteinExistence type="predicted"/>
<sequence>MANEWADGYGPKFGLVAVDRANKSCFRIPRPFVVESGKIMRGRQEQVIQDCQKPNFGLKQEALMSYMEALYRKIGGFGHHEMGLQDPGRFAIPSASPLT</sequence>
<accession>A0ABS8VJD9</accession>
<dbReference type="EMBL" id="JACEIK010005191">
    <property type="protein sequence ID" value="MCE0480911.1"/>
    <property type="molecule type" value="Genomic_DNA"/>
</dbReference>
<gene>
    <name evidence="1" type="primary">SFR2_5</name>
    <name evidence="1" type="ORF">HAX54_038142</name>
</gene>
<organism evidence="1 2">
    <name type="scientific">Datura stramonium</name>
    <name type="common">Jimsonweed</name>
    <name type="synonym">Common thornapple</name>
    <dbReference type="NCBI Taxonomy" id="4076"/>
    <lineage>
        <taxon>Eukaryota</taxon>
        <taxon>Viridiplantae</taxon>
        <taxon>Streptophyta</taxon>
        <taxon>Embryophyta</taxon>
        <taxon>Tracheophyta</taxon>
        <taxon>Spermatophyta</taxon>
        <taxon>Magnoliopsida</taxon>
        <taxon>eudicotyledons</taxon>
        <taxon>Gunneridae</taxon>
        <taxon>Pentapetalae</taxon>
        <taxon>asterids</taxon>
        <taxon>lamiids</taxon>
        <taxon>Solanales</taxon>
        <taxon>Solanaceae</taxon>
        <taxon>Solanoideae</taxon>
        <taxon>Datureae</taxon>
        <taxon>Datura</taxon>
    </lineage>
</organism>
<keyword evidence="2" id="KW-1185">Reference proteome</keyword>
<evidence type="ECO:0000313" key="1">
    <source>
        <dbReference type="EMBL" id="MCE0480911.1"/>
    </source>
</evidence>
<dbReference type="Proteomes" id="UP000823775">
    <property type="component" value="Unassembled WGS sequence"/>
</dbReference>
<evidence type="ECO:0000313" key="2">
    <source>
        <dbReference type="Proteomes" id="UP000823775"/>
    </source>
</evidence>